<keyword evidence="2" id="KW-1185">Reference proteome</keyword>
<dbReference type="PANTHER" id="PTHR34375:SF3">
    <property type="entry name" value="CONDENSATION DOMAIN-CONTAINING PROTEIN"/>
    <property type="match status" value="1"/>
</dbReference>
<dbReference type="EMBL" id="NKXS01002471">
    <property type="protein sequence ID" value="PIN13474.1"/>
    <property type="molecule type" value="Genomic_DNA"/>
</dbReference>
<dbReference type="PANTHER" id="PTHR34375">
    <property type="entry name" value="GATA ZINC FINGER PROTEIN-RELATED"/>
    <property type="match status" value="1"/>
</dbReference>
<proteinExistence type="predicted"/>
<evidence type="ECO:0000313" key="2">
    <source>
        <dbReference type="Proteomes" id="UP000231279"/>
    </source>
</evidence>
<comment type="caution">
    <text evidence="1">The sequence shown here is derived from an EMBL/GenBank/DDBJ whole genome shotgun (WGS) entry which is preliminary data.</text>
</comment>
<dbReference type="SUPFAM" id="SSF52777">
    <property type="entry name" value="CoA-dependent acyltransferases"/>
    <property type="match status" value="1"/>
</dbReference>
<sequence>MTRNHHNAEKCSSTKTRPLGNMELSWTRAVSCGTGTTVLALQMAKPISEVPLLHEILLKLQKAHPLLRSKLHYDPTRNTFSFLTSPTPKIDIKIHNLQSTSNLLKILSSKQTSDVSPCHLILEHELNSKFWCDPKSFPCNGIEVLFASVYAISDTKSIVMLRLHVSMCDRTTAVSLLRELLELVEESEGGRVRSGIKNDGEGNMGIENMIPSGMGKKTLWAHGVDMLGYSVNSLRLTNLKFENTKLPRSSEVVRLQMDTQRTSRILAVRFYHSAILNIHTLNGTENFWDLAKRIHTDFTYYKTRNKHFSDMADLNFLMNKVLENPSLTASSSLRTSLISVFEDPVIDNTKQMQREIGVEDYLGCASIHGVGPSIAVFDTIRDGELDCACVYPAPLHSREQINEVVGHMRRILIDGSS</sequence>
<organism evidence="1 2">
    <name type="scientific">Handroanthus impetiginosus</name>
    <dbReference type="NCBI Taxonomy" id="429701"/>
    <lineage>
        <taxon>Eukaryota</taxon>
        <taxon>Viridiplantae</taxon>
        <taxon>Streptophyta</taxon>
        <taxon>Embryophyta</taxon>
        <taxon>Tracheophyta</taxon>
        <taxon>Spermatophyta</taxon>
        <taxon>Magnoliopsida</taxon>
        <taxon>eudicotyledons</taxon>
        <taxon>Gunneridae</taxon>
        <taxon>Pentapetalae</taxon>
        <taxon>asterids</taxon>
        <taxon>lamiids</taxon>
        <taxon>Lamiales</taxon>
        <taxon>Bignoniaceae</taxon>
        <taxon>Crescentiina</taxon>
        <taxon>Tabebuia alliance</taxon>
        <taxon>Handroanthus</taxon>
    </lineage>
</organism>
<dbReference type="STRING" id="429701.A0A2G9H7I4"/>
<dbReference type="OrthoDB" id="439993at2759"/>
<name>A0A2G9H7I4_9LAMI</name>
<gene>
    <name evidence="1" type="ORF">CDL12_13904</name>
</gene>
<evidence type="ECO:0000313" key="1">
    <source>
        <dbReference type="EMBL" id="PIN13474.1"/>
    </source>
</evidence>
<protein>
    <submittedName>
        <fullName evidence="1">Uncharacterized protein</fullName>
    </submittedName>
</protein>
<dbReference type="AlphaFoldDB" id="A0A2G9H7I4"/>
<accession>A0A2G9H7I4</accession>
<dbReference type="Proteomes" id="UP000231279">
    <property type="component" value="Unassembled WGS sequence"/>
</dbReference>
<reference evidence="2" key="1">
    <citation type="journal article" date="2018" name="Gigascience">
        <title>Genome assembly of the Pink Ipe (Handroanthus impetiginosus, Bignoniaceae), a highly valued, ecologically keystone Neotropical timber forest tree.</title>
        <authorList>
            <person name="Silva-Junior O.B."/>
            <person name="Grattapaglia D."/>
            <person name="Novaes E."/>
            <person name="Collevatti R.G."/>
        </authorList>
    </citation>
    <scope>NUCLEOTIDE SEQUENCE [LARGE SCALE GENOMIC DNA]</scope>
    <source>
        <strain evidence="2">cv. UFG-1</strain>
    </source>
</reference>